<dbReference type="Proteomes" id="UP000887013">
    <property type="component" value="Unassembled WGS sequence"/>
</dbReference>
<proteinExistence type="predicted"/>
<dbReference type="OrthoDB" id="10057959at2759"/>
<feature type="region of interest" description="Disordered" evidence="1">
    <location>
        <begin position="1"/>
        <end position="40"/>
    </location>
</feature>
<gene>
    <name evidence="2" type="ORF">NPIL_588431</name>
</gene>
<evidence type="ECO:0000313" key="3">
    <source>
        <dbReference type="Proteomes" id="UP000887013"/>
    </source>
</evidence>
<evidence type="ECO:0000313" key="2">
    <source>
        <dbReference type="EMBL" id="GFT32585.1"/>
    </source>
</evidence>
<accession>A0A8X6NV53</accession>
<sequence length="92" mass="10492">MLLEDVPSDEETFDEETGDSDNEIVSQHLSESEECDSSEGNSCVQTNFFVGKEKVNKWQIEPFQVQRCKASYNVIKKLSVNTDMSKHTKTIK</sequence>
<comment type="caution">
    <text evidence="2">The sequence shown here is derived from an EMBL/GenBank/DDBJ whole genome shotgun (WGS) entry which is preliminary data.</text>
</comment>
<feature type="compositionally biased region" description="Acidic residues" evidence="1">
    <location>
        <begin position="1"/>
        <end position="22"/>
    </location>
</feature>
<dbReference type="AlphaFoldDB" id="A0A8X6NV53"/>
<evidence type="ECO:0000256" key="1">
    <source>
        <dbReference type="SAM" id="MobiDB-lite"/>
    </source>
</evidence>
<reference evidence="2" key="1">
    <citation type="submission" date="2020-08" db="EMBL/GenBank/DDBJ databases">
        <title>Multicomponent nature underlies the extraordinary mechanical properties of spider dragline silk.</title>
        <authorList>
            <person name="Kono N."/>
            <person name="Nakamura H."/>
            <person name="Mori M."/>
            <person name="Yoshida Y."/>
            <person name="Ohtoshi R."/>
            <person name="Malay A.D."/>
            <person name="Moran D.A.P."/>
            <person name="Tomita M."/>
            <person name="Numata K."/>
            <person name="Arakawa K."/>
        </authorList>
    </citation>
    <scope>NUCLEOTIDE SEQUENCE</scope>
</reference>
<organism evidence="2 3">
    <name type="scientific">Nephila pilipes</name>
    <name type="common">Giant wood spider</name>
    <name type="synonym">Nephila maculata</name>
    <dbReference type="NCBI Taxonomy" id="299642"/>
    <lineage>
        <taxon>Eukaryota</taxon>
        <taxon>Metazoa</taxon>
        <taxon>Ecdysozoa</taxon>
        <taxon>Arthropoda</taxon>
        <taxon>Chelicerata</taxon>
        <taxon>Arachnida</taxon>
        <taxon>Araneae</taxon>
        <taxon>Araneomorphae</taxon>
        <taxon>Entelegynae</taxon>
        <taxon>Araneoidea</taxon>
        <taxon>Nephilidae</taxon>
        <taxon>Nephila</taxon>
    </lineage>
</organism>
<dbReference type="EMBL" id="BMAW01013181">
    <property type="protein sequence ID" value="GFT32585.1"/>
    <property type="molecule type" value="Genomic_DNA"/>
</dbReference>
<keyword evidence="3" id="KW-1185">Reference proteome</keyword>
<name>A0A8X6NV53_NEPPI</name>
<protein>
    <submittedName>
        <fullName evidence="2">Uncharacterized protein</fullName>
    </submittedName>
</protein>